<feature type="domain" description="GIY-YIG" evidence="2">
    <location>
        <begin position="3"/>
        <end position="80"/>
    </location>
</feature>
<dbReference type="CDD" id="cd10448">
    <property type="entry name" value="GIY-YIG_unchar_3"/>
    <property type="match status" value="1"/>
</dbReference>
<dbReference type="Proteomes" id="UP001165383">
    <property type="component" value="Unassembled WGS sequence"/>
</dbReference>
<evidence type="ECO:0000313" key="3">
    <source>
        <dbReference type="EMBL" id="MCL6739908.1"/>
    </source>
</evidence>
<evidence type="ECO:0000259" key="2">
    <source>
        <dbReference type="PROSITE" id="PS50164"/>
    </source>
</evidence>
<dbReference type="Gene3D" id="3.40.1440.10">
    <property type="entry name" value="GIY-YIG endonuclease"/>
    <property type="match status" value="1"/>
</dbReference>
<dbReference type="PANTHER" id="PTHR34477:SF5">
    <property type="entry name" value="BSL5627 PROTEIN"/>
    <property type="match status" value="1"/>
</dbReference>
<comment type="similarity">
    <text evidence="1">Belongs to the UPF0213 family.</text>
</comment>
<dbReference type="Pfam" id="PF01541">
    <property type="entry name" value="GIY-YIG"/>
    <property type="match status" value="1"/>
</dbReference>
<gene>
    <name evidence="3" type="ORF">LZ518_01990</name>
</gene>
<proteinExistence type="inferred from homology"/>
<keyword evidence="4" id="KW-1185">Reference proteome</keyword>
<reference evidence="3" key="1">
    <citation type="submission" date="2022-05" db="EMBL/GenBank/DDBJ databases">
        <authorList>
            <person name="Jo J.-H."/>
            <person name="Im W.-T."/>
        </authorList>
    </citation>
    <scope>NUCLEOTIDE SEQUENCE</scope>
    <source>
        <strain evidence="3">RB56-2</strain>
    </source>
</reference>
<dbReference type="InterPro" id="IPR000305">
    <property type="entry name" value="GIY-YIG_endonuc"/>
</dbReference>
<organism evidence="3 4">
    <name type="scientific">Sphingomonas brevis</name>
    <dbReference type="NCBI Taxonomy" id="2908206"/>
    <lineage>
        <taxon>Bacteria</taxon>
        <taxon>Pseudomonadati</taxon>
        <taxon>Pseudomonadota</taxon>
        <taxon>Alphaproteobacteria</taxon>
        <taxon>Sphingomonadales</taxon>
        <taxon>Sphingomonadaceae</taxon>
        <taxon>Sphingomonas</taxon>
    </lineage>
</organism>
<evidence type="ECO:0000313" key="4">
    <source>
        <dbReference type="Proteomes" id="UP001165383"/>
    </source>
</evidence>
<protein>
    <submittedName>
        <fullName evidence="3">GIY-YIG nuclease family protein</fullName>
    </submittedName>
</protein>
<sequence length="104" mass="12376">MERQPCVYLLARASHSTFYTGVTSDLIGRIWQHRTEATKGFTARYGIKRLVWFEVHKTMESAILREKQIKRWRRQWKYDLVNADNPTWRDLAEDFGFEPLGLEG</sequence>
<dbReference type="EMBL" id="JAMGBB010000001">
    <property type="protein sequence ID" value="MCL6739908.1"/>
    <property type="molecule type" value="Genomic_DNA"/>
</dbReference>
<dbReference type="PROSITE" id="PS50164">
    <property type="entry name" value="GIY_YIG"/>
    <property type="match status" value="1"/>
</dbReference>
<dbReference type="InterPro" id="IPR035901">
    <property type="entry name" value="GIY-YIG_endonuc_sf"/>
</dbReference>
<evidence type="ECO:0000256" key="1">
    <source>
        <dbReference type="ARBA" id="ARBA00007435"/>
    </source>
</evidence>
<dbReference type="RefSeq" id="WP_249914372.1">
    <property type="nucleotide sequence ID" value="NZ_JAMGBB010000001.1"/>
</dbReference>
<name>A0ABT0S6A5_9SPHN</name>
<dbReference type="PANTHER" id="PTHR34477">
    <property type="entry name" value="UPF0213 PROTEIN YHBQ"/>
    <property type="match status" value="1"/>
</dbReference>
<dbReference type="InterPro" id="IPR050190">
    <property type="entry name" value="UPF0213_domain"/>
</dbReference>
<accession>A0ABT0S6A5</accession>
<comment type="caution">
    <text evidence="3">The sequence shown here is derived from an EMBL/GenBank/DDBJ whole genome shotgun (WGS) entry which is preliminary data.</text>
</comment>
<dbReference type="SUPFAM" id="SSF82771">
    <property type="entry name" value="GIY-YIG endonuclease"/>
    <property type="match status" value="1"/>
</dbReference>